<evidence type="ECO:0000256" key="4">
    <source>
        <dbReference type="ARBA" id="ARBA00047846"/>
    </source>
</evidence>
<sequence>MIEKGIHLLADELEPGAAVTPDELAQAHPLWGLDVQSLAPWVHRRQSFGGEHLDCWTSEAVEIAWPVLVSGPCGSSMDLAWRLAAQNALPPWSSILAVSQQCGRGQTRRHWDSPPGNLYAAWLWPRLPEQWTRLASLLAGYILCKALQVYVPDLRMKWPNDLLHGDAKVGGVLVEERKDLLLVGFGLNLSSAPGPQDMRAGAVAPAGHLSSLGHDFGILGLWLRLITPAYRELERMQAGEPGQFVRSMEELLAWRGSRVRIRETGEGERLGTLIGLSEDGGLRLAEDAGEQVLYSGTIIPL</sequence>
<dbReference type="eggNOG" id="COG0340">
    <property type="taxonomic scope" value="Bacteria"/>
</dbReference>
<dbReference type="InterPro" id="IPR004143">
    <property type="entry name" value="BPL_LPL_catalytic"/>
</dbReference>
<reference evidence="7 8" key="1">
    <citation type="journal article" date="2011" name="J. Bacteriol.">
        <title>Genome sequence of the mercury-methylating and pleomorphic Desulfovibrio africanus Strain Walvis Bay.</title>
        <authorList>
            <person name="Brown S.D."/>
            <person name="Wall J.D."/>
            <person name="Kucken A.M."/>
            <person name="Gilmour C.C."/>
            <person name="Podar M."/>
            <person name="Brandt C.C."/>
            <person name="Teshima H."/>
            <person name="Detter J.C."/>
            <person name="Han C.S."/>
            <person name="Land M.L."/>
            <person name="Lucas S."/>
            <person name="Han J."/>
            <person name="Pennacchio L."/>
            <person name="Nolan M."/>
            <person name="Pitluck S."/>
            <person name="Woyke T."/>
            <person name="Goodwin L."/>
            <person name="Palumbo A.V."/>
            <person name="Elias D.A."/>
        </authorList>
    </citation>
    <scope>NUCLEOTIDE SEQUENCE [LARGE SCALE GENOMIC DNA]</scope>
    <source>
        <strain evidence="7 8">Walvis Bay</strain>
    </source>
</reference>
<dbReference type="KEGG" id="daf:Desaf_3135"/>
<evidence type="ECO:0000259" key="6">
    <source>
        <dbReference type="Pfam" id="PF03099"/>
    </source>
</evidence>
<name>F3Z324_DESAF</name>
<keyword evidence="8" id="KW-1185">Reference proteome</keyword>
<dbReference type="Proteomes" id="UP000007844">
    <property type="component" value="Chromosome"/>
</dbReference>
<dbReference type="AlphaFoldDB" id="F3Z324"/>
<dbReference type="Gene3D" id="3.30.930.10">
    <property type="entry name" value="Bira Bifunctional Protein, Domain 2"/>
    <property type="match status" value="1"/>
</dbReference>
<dbReference type="NCBIfam" id="TIGR00121">
    <property type="entry name" value="birA_ligase"/>
    <property type="match status" value="1"/>
</dbReference>
<evidence type="ECO:0000256" key="2">
    <source>
        <dbReference type="ARBA" id="ARBA00023267"/>
    </source>
</evidence>
<dbReference type="InterPro" id="IPR045864">
    <property type="entry name" value="aa-tRNA-synth_II/BPL/LPL"/>
</dbReference>
<comment type="catalytic activity">
    <reaction evidence="4">
        <text>biotin + L-lysyl-[protein] + ATP = N(6)-biotinyl-L-lysyl-[protein] + AMP + diphosphate + H(+)</text>
        <dbReference type="Rhea" id="RHEA:11756"/>
        <dbReference type="Rhea" id="RHEA-COMP:9752"/>
        <dbReference type="Rhea" id="RHEA-COMP:10505"/>
        <dbReference type="ChEBI" id="CHEBI:15378"/>
        <dbReference type="ChEBI" id="CHEBI:29969"/>
        <dbReference type="ChEBI" id="CHEBI:30616"/>
        <dbReference type="ChEBI" id="CHEBI:33019"/>
        <dbReference type="ChEBI" id="CHEBI:57586"/>
        <dbReference type="ChEBI" id="CHEBI:83144"/>
        <dbReference type="ChEBI" id="CHEBI:456215"/>
        <dbReference type="EC" id="6.3.4.15"/>
    </reaction>
</comment>
<proteinExistence type="predicted"/>
<evidence type="ECO:0000256" key="1">
    <source>
        <dbReference type="ARBA" id="ARBA00022598"/>
    </source>
</evidence>
<dbReference type="RefSeq" id="WP_014261069.1">
    <property type="nucleotide sequence ID" value="NC_016629.1"/>
</dbReference>
<dbReference type="GO" id="GO:0004077">
    <property type="term" value="F:biotin--[biotin carboxyl-carrier protein] ligase activity"/>
    <property type="evidence" value="ECO:0007669"/>
    <property type="project" value="UniProtKB-EC"/>
</dbReference>
<feature type="domain" description="Biotin protein ligase C-terminal" evidence="5">
    <location>
        <begin position="256"/>
        <end position="298"/>
    </location>
</feature>
<protein>
    <recommendedName>
        <fullName evidence="3">biotin--[biotin carboxyl-carrier protein] ligase</fullName>
        <ecNumber evidence="3">6.3.4.15</ecNumber>
    </recommendedName>
</protein>
<dbReference type="PANTHER" id="PTHR12835">
    <property type="entry name" value="BIOTIN PROTEIN LIGASE"/>
    <property type="match status" value="1"/>
</dbReference>
<dbReference type="Pfam" id="PF03099">
    <property type="entry name" value="BPL_LplA_LipB"/>
    <property type="match status" value="1"/>
</dbReference>
<dbReference type="HOGENOM" id="CLU_051096_1_0_7"/>
<dbReference type="PANTHER" id="PTHR12835:SF5">
    <property type="entry name" value="BIOTIN--PROTEIN LIGASE"/>
    <property type="match status" value="1"/>
</dbReference>
<keyword evidence="2" id="KW-0092">Biotin</keyword>
<dbReference type="InterPro" id="IPR003142">
    <property type="entry name" value="BPL_C"/>
</dbReference>
<dbReference type="GO" id="GO:0005737">
    <property type="term" value="C:cytoplasm"/>
    <property type="evidence" value="ECO:0007669"/>
    <property type="project" value="TreeGrafter"/>
</dbReference>
<dbReference type="SUPFAM" id="SSF55681">
    <property type="entry name" value="Class II aaRS and biotin synthetases"/>
    <property type="match status" value="1"/>
</dbReference>
<dbReference type="Pfam" id="PF02237">
    <property type="entry name" value="BPL_C"/>
    <property type="match status" value="1"/>
</dbReference>
<dbReference type="EC" id="6.3.4.15" evidence="3"/>
<dbReference type="EMBL" id="CP003221">
    <property type="protein sequence ID" value="EGJ51432.1"/>
    <property type="molecule type" value="Genomic_DNA"/>
</dbReference>
<feature type="domain" description="BPL/LPL catalytic" evidence="6">
    <location>
        <begin position="77"/>
        <end position="178"/>
    </location>
</feature>
<evidence type="ECO:0000313" key="8">
    <source>
        <dbReference type="Proteomes" id="UP000007844"/>
    </source>
</evidence>
<evidence type="ECO:0000313" key="7">
    <source>
        <dbReference type="EMBL" id="EGJ51432.1"/>
    </source>
</evidence>
<dbReference type="InterPro" id="IPR004408">
    <property type="entry name" value="Biotin_CoA_COase_ligase"/>
</dbReference>
<dbReference type="STRING" id="690850.Desaf_3135"/>
<organism evidence="7 8">
    <name type="scientific">Desulfocurvibacter africanus subsp. africanus str. Walvis Bay</name>
    <dbReference type="NCBI Taxonomy" id="690850"/>
    <lineage>
        <taxon>Bacteria</taxon>
        <taxon>Pseudomonadati</taxon>
        <taxon>Thermodesulfobacteriota</taxon>
        <taxon>Desulfovibrionia</taxon>
        <taxon>Desulfovibrionales</taxon>
        <taxon>Desulfovibrionaceae</taxon>
        <taxon>Desulfocurvibacter</taxon>
    </lineage>
</organism>
<gene>
    <name evidence="7" type="ORF">Desaf_3135</name>
</gene>
<evidence type="ECO:0000256" key="3">
    <source>
        <dbReference type="ARBA" id="ARBA00024227"/>
    </source>
</evidence>
<keyword evidence="1 7" id="KW-0436">Ligase</keyword>
<evidence type="ECO:0000259" key="5">
    <source>
        <dbReference type="Pfam" id="PF02237"/>
    </source>
</evidence>
<accession>F3Z324</accession>